<reference evidence="2" key="1">
    <citation type="journal article" date="2020" name="Stud. Mycol.">
        <title>101 Dothideomycetes genomes: a test case for predicting lifestyles and emergence of pathogens.</title>
        <authorList>
            <person name="Haridas S."/>
            <person name="Albert R."/>
            <person name="Binder M."/>
            <person name="Bloem J."/>
            <person name="Labutti K."/>
            <person name="Salamov A."/>
            <person name="Andreopoulos B."/>
            <person name="Baker S."/>
            <person name="Barry K."/>
            <person name="Bills G."/>
            <person name="Bluhm B."/>
            <person name="Cannon C."/>
            <person name="Castanera R."/>
            <person name="Culley D."/>
            <person name="Daum C."/>
            <person name="Ezra D."/>
            <person name="Gonzalez J."/>
            <person name="Henrissat B."/>
            <person name="Kuo A."/>
            <person name="Liang C."/>
            <person name="Lipzen A."/>
            <person name="Lutzoni F."/>
            <person name="Magnuson J."/>
            <person name="Mondo S."/>
            <person name="Nolan M."/>
            <person name="Ohm R."/>
            <person name="Pangilinan J."/>
            <person name="Park H.-J."/>
            <person name="Ramirez L."/>
            <person name="Alfaro M."/>
            <person name="Sun H."/>
            <person name="Tritt A."/>
            <person name="Yoshinaga Y."/>
            <person name="Zwiers L.-H."/>
            <person name="Turgeon B."/>
            <person name="Goodwin S."/>
            <person name="Spatafora J."/>
            <person name="Crous P."/>
            <person name="Grigoriev I."/>
        </authorList>
    </citation>
    <scope>NUCLEOTIDE SEQUENCE</scope>
    <source>
        <strain evidence="2">CBS 627.86</strain>
    </source>
</reference>
<accession>A0A6A5YJR6</accession>
<organism evidence="2 3">
    <name type="scientific">Lophiotrema nucula</name>
    <dbReference type="NCBI Taxonomy" id="690887"/>
    <lineage>
        <taxon>Eukaryota</taxon>
        <taxon>Fungi</taxon>
        <taxon>Dikarya</taxon>
        <taxon>Ascomycota</taxon>
        <taxon>Pezizomycotina</taxon>
        <taxon>Dothideomycetes</taxon>
        <taxon>Pleosporomycetidae</taxon>
        <taxon>Pleosporales</taxon>
        <taxon>Lophiotremataceae</taxon>
        <taxon>Lophiotrema</taxon>
    </lineage>
</organism>
<feature type="compositionally biased region" description="Polar residues" evidence="1">
    <location>
        <begin position="248"/>
        <end position="262"/>
    </location>
</feature>
<dbReference type="EMBL" id="ML977356">
    <property type="protein sequence ID" value="KAF2107210.1"/>
    <property type="molecule type" value="Genomic_DNA"/>
</dbReference>
<feature type="compositionally biased region" description="Basic and acidic residues" evidence="1">
    <location>
        <begin position="487"/>
        <end position="497"/>
    </location>
</feature>
<evidence type="ECO:0000256" key="1">
    <source>
        <dbReference type="SAM" id="MobiDB-lite"/>
    </source>
</evidence>
<feature type="compositionally biased region" description="Basic and acidic residues" evidence="1">
    <location>
        <begin position="343"/>
        <end position="382"/>
    </location>
</feature>
<feature type="compositionally biased region" description="Basic and acidic residues" evidence="1">
    <location>
        <begin position="24"/>
        <end position="36"/>
    </location>
</feature>
<feature type="region of interest" description="Disordered" evidence="1">
    <location>
        <begin position="487"/>
        <end position="524"/>
    </location>
</feature>
<sequence>MLANVLHAARRILSHSPSAQSPRFQDEDNTRTDHDANMVSTRSGAVAEGTPRSEARSTPRTRGGKRTLEVQGTPTTAKRRRKSERENSESPEEEVRTKLDNIVVTPRSPTKRPKKLPVRERATRSSPRTKASPPAEPEVDTGGEEEENAPVSSPNQPFFTPGPQRQGSVYETPATSKPAKDGSSAPRDSKTVVQVVIGSSNAGTKKNTRRSKATEVDERHGTPEDERISTSLREEIPSSTFDSDEAGLSTQESAVDNTQTTPVVPKKRHVRFGSEGPAEPAPVVINEQGHKRFEPEVSGQIDGDKDADSESDDDEAPETVTAASATSKAQAAEASAAQALGAQRERERQKQENRAALIAEEKDAKRKKQEKEARRVAQREAARKQKFGVVEPALDLDTSNMPELLPESLLEAIGDQRPPTPPPMLPGRTAEEKRKEKLNRHIKFLERGQKAIKDVKKGPVNVSVLAEQNKFLAPKVNRDTKNVREKWLKGRQNEMKPQKGRKPIGFKKMERRPVTSGFVKDDDW</sequence>
<feature type="compositionally biased region" description="Basic and acidic residues" evidence="1">
    <location>
        <begin position="507"/>
        <end position="524"/>
    </location>
</feature>
<proteinExistence type="predicted"/>
<dbReference type="GO" id="GO:0030515">
    <property type="term" value="F:snoRNA binding"/>
    <property type="evidence" value="ECO:0007669"/>
    <property type="project" value="InterPro"/>
</dbReference>
<feature type="compositionally biased region" description="Acidic residues" evidence="1">
    <location>
        <begin position="137"/>
        <end position="148"/>
    </location>
</feature>
<dbReference type="AlphaFoldDB" id="A0A6A5YJR6"/>
<feature type="compositionally biased region" description="Polar residues" evidence="1">
    <location>
        <begin position="150"/>
        <end position="175"/>
    </location>
</feature>
<feature type="region of interest" description="Disordered" evidence="1">
    <location>
        <begin position="1"/>
        <end position="382"/>
    </location>
</feature>
<dbReference type="OrthoDB" id="5423707at2759"/>
<protein>
    <submittedName>
        <fullName evidence="2">U3 snoRNA associated-domain-containing protein</fullName>
    </submittedName>
</protein>
<dbReference type="InterPro" id="IPR013268">
    <property type="entry name" value="UTP16"/>
</dbReference>
<feature type="compositionally biased region" description="Basic and acidic residues" evidence="1">
    <location>
        <begin position="83"/>
        <end position="99"/>
    </location>
</feature>
<dbReference type="GO" id="GO:0006364">
    <property type="term" value="P:rRNA processing"/>
    <property type="evidence" value="ECO:0007669"/>
    <property type="project" value="InterPro"/>
</dbReference>
<dbReference type="Pfam" id="PF08297">
    <property type="entry name" value="U3_snoRNA_assoc"/>
    <property type="match status" value="1"/>
</dbReference>
<feature type="compositionally biased region" description="Low complexity" evidence="1">
    <location>
        <begin position="322"/>
        <end position="342"/>
    </location>
</feature>
<name>A0A6A5YJR6_9PLEO</name>
<feature type="region of interest" description="Disordered" evidence="1">
    <location>
        <begin position="412"/>
        <end position="436"/>
    </location>
</feature>
<gene>
    <name evidence="2" type="ORF">BDV96DRAFT_307826</name>
</gene>
<evidence type="ECO:0000313" key="3">
    <source>
        <dbReference type="Proteomes" id="UP000799770"/>
    </source>
</evidence>
<keyword evidence="3" id="KW-1185">Reference proteome</keyword>
<dbReference type="Proteomes" id="UP000799770">
    <property type="component" value="Unassembled WGS sequence"/>
</dbReference>
<feature type="compositionally biased region" description="Basic and acidic residues" evidence="1">
    <location>
        <begin position="212"/>
        <end position="236"/>
    </location>
</feature>
<evidence type="ECO:0000313" key="2">
    <source>
        <dbReference type="EMBL" id="KAF2107210.1"/>
    </source>
</evidence>